<dbReference type="Proteomes" id="UP001152798">
    <property type="component" value="Chromosome 4"/>
</dbReference>
<feature type="transmembrane region" description="Helical" evidence="13">
    <location>
        <begin position="25"/>
        <end position="43"/>
    </location>
</feature>
<accession>A0A9P0HAQ5</accession>
<evidence type="ECO:0000256" key="6">
    <source>
        <dbReference type="ARBA" id="ARBA00022989"/>
    </source>
</evidence>
<dbReference type="InterPro" id="IPR051163">
    <property type="entry name" value="Sodium:Solute_Symporter_SSF"/>
</dbReference>
<evidence type="ECO:0000256" key="5">
    <source>
        <dbReference type="ARBA" id="ARBA00022692"/>
    </source>
</evidence>
<evidence type="ECO:0000256" key="9">
    <source>
        <dbReference type="ARBA" id="ARBA00023136"/>
    </source>
</evidence>
<feature type="transmembrane region" description="Helical" evidence="13">
    <location>
        <begin position="426"/>
        <end position="447"/>
    </location>
</feature>
<comment type="subcellular location">
    <subcellularLocation>
        <location evidence="1">Cell membrane</location>
        <topology evidence="1">Multi-pass membrane protein</topology>
    </subcellularLocation>
</comment>
<keyword evidence="6 13" id="KW-1133">Transmembrane helix</keyword>
<evidence type="ECO:0000256" key="3">
    <source>
        <dbReference type="ARBA" id="ARBA00022448"/>
    </source>
</evidence>
<gene>
    <name evidence="14" type="ORF">NEZAVI_LOCUS8336</name>
</gene>
<proteinExistence type="inferred from homology"/>
<dbReference type="PANTHER" id="PTHR42985:SF21">
    <property type="entry name" value="SODIUM-DEPENDENT MULTIVITAMIN TRANSPORTER-LIKE PROTEIN"/>
    <property type="match status" value="1"/>
</dbReference>
<evidence type="ECO:0000256" key="7">
    <source>
        <dbReference type="ARBA" id="ARBA00023053"/>
    </source>
</evidence>
<dbReference type="CDD" id="cd11492">
    <property type="entry name" value="SLC5sbd_NIS-SMVT"/>
    <property type="match status" value="1"/>
</dbReference>
<keyword evidence="8" id="KW-0406">Ion transport</keyword>
<name>A0A9P0HAQ5_NEZVI</name>
<feature type="region of interest" description="Disordered" evidence="12">
    <location>
        <begin position="589"/>
        <end position="609"/>
    </location>
</feature>
<keyword evidence="10" id="KW-0739">Sodium transport</keyword>
<feature type="transmembrane region" description="Helical" evidence="13">
    <location>
        <begin position="250"/>
        <end position="268"/>
    </location>
</feature>
<evidence type="ECO:0000256" key="8">
    <source>
        <dbReference type="ARBA" id="ARBA00023065"/>
    </source>
</evidence>
<feature type="transmembrane region" description="Helical" evidence="13">
    <location>
        <begin position="96"/>
        <end position="118"/>
    </location>
</feature>
<keyword evidence="4" id="KW-1003">Cell membrane</keyword>
<feature type="transmembrane region" description="Helical" evidence="13">
    <location>
        <begin position="288"/>
        <end position="313"/>
    </location>
</feature>
<evidence type="ECO:0000256" key="13">
    <source>
        <dbReference type="SAM" id="Phobius"/>
    </source>
</evidence>
<evidence type="ECO:0000256" key="12">
    <source>
        <dbReference type="SAM" id="MobiDB-lite"/>
    </source>
</evidence>
<feature type="transmembrane region" description="Helical" evidence="13">
    <location>
        <begin position="530"/>
        <end position="551"/>
    </location>
</feature>
<evidence type="ECO:0000256" key="2">
    <source>
        <dbReference type="ARBA" id="ARBA00006434"/>
    </source>
</evidence>
<evidence type="ECO:0008006" key="16">
    <source>
        <dbReference type="Google" id="ProtNLM"/>
    </source>
</evidence>
<dbReference type="Gene3D" id="1.20.1730.10">
    <property type="entry name" value="Sodium/glucose cotransporter"/>
    <property type="match status" value="1"/>
</dbReference>
<evidence type="ECO:0000256" key="10">
    <source>
        <dbReference type="ARBA" id="ARBA00023201"/>
    </source>
</evidence>
<evidence type="ECO:0000313" key="15">
    <source>
        <dbReference type="Proteomes" id="UP001152798"/>
    </source>
</evidence>
<feature type="transmembrane region" description="Helical" evidence="13">
    <location>
        <begin position="64"/>
        <end position="84"/>
    </location>
</feature>
<keyword evidence="7" id="KW-0915">Sodium</keyword>
<evidence type="ECO:0000256" key="4">
    <source>
        <dbReference type="ARBA" id="ARBA00022475"/>
    </source>
</evidence>
<evidence type="ECO:0000256" key="11">
    <source>
        <dbReference type="RuleBase" id="RU362091"/>
    </source>
</evidence>
<keyword evidence="15" id="KW-1185">Reference proteome</keyword>
<keyword evidence="3" id="KW-0813">Transport</keyword>
<keyword evidence="9 13" id="KW-0472">Membrane</keyword>
<feature type="transmembrane region" description="Helical" evidence="13">
    <location>
        <begin position="139"/>
        <end position="160"/>
    </location>
</feature>
<dbReference type="InterPro" id="IPR038377">
    <property type="entry name" value="Na/Glc_symporter_sf"/>
</dbReference>
<feature type="transmembrane region" description="Helical" evidence="13">
    <location>
        <begin position="394"/>
        <end position="414"/>
    </location>
</feature>
<dbReference type="PANTHER" id="PTHR42985">
    <property type="entry name" value="SODIUM-COUPLED MONOCARBOXYLATE TRANSPORTER"/>
    <property type="match status" value="1"/>
</dbReference>
<dbReference type="GO" id="GO:0006814">
    <property type="term" value="P:sodium ion transport"/>
    <property type="evidence" value="ECO:0007669"/>
    <property type="project" value="UniProtKB-KW"/>
</dbReference>
<dbReference type="GO" id="GO:0015293">
    <property type="term" value="F:symporter activity"/>
    <property type="evidence" value="ECO:0007669"/>
    <property type="project" value="TreeGrafter"/>
</dbReference>
<evidence type="ECO:0000256" key="1">
    <source>
        <dbReference type="ARBA" id="ARBA00004651"/>
    </source>
</evidence>
<dbReference type="EMBL" id="OV725080">
    <property type="protein sequence ID" value="CAH1398745.1"/>
    <property type="molecule type" value="Genomic_DNA"/>
</dbReference>
<reference evidence="14" key="1">
    <citation type="submission" date="2022-01" db="EMBL/GenBank/DDBJ databases">
        <authorList>
            <person name="King R."/>
        </authorList>
    </citation>
    <scope>NUCLEOTIDE SEQUENCE</scope>
</reference>
<feature type="transmembrane region" description="Helical" evidence="13">
    <location>
        <begin position="204"/>
        <end position="224"/>
    </location>
</feature>
<protein>
    <recommendedName>
        <fullName evidence="16">Sodium/solute symporter</fullName>
    </recommendedName>
</protein>
<keyword evidence="5 13" id="KW-0812">Transmembrane</keyword>
<dbReference type="GO" id="GO:0005886">
    <property type="term" value="C:plasma membrane"/>
    <property type="evidence" value="ECO:0007669"/>
    <property type="project" value="UniProtKB-SubCell"/>
</dbReference>
<dbReference type="AlphaFoldDB" id="A0A9P0HAQ5"/>
<dbReference type="InterPro" id="IPR001734">
    <property type="entry name" value="Na/solute_symporter"/>
</dbReference>
<sequence>MFSNETTAQRHEIVTSMKFSWIEHMVFFTLLIASLAIGVYYGFKPKKKEETVDDYMLGGRKMPIIPVAMSLVVSFVSGITLIGFPAEMYFYGTQLFAVNFSILIGFLLLNIFYLPVFYHLKFKSLYEYLERRFHKSVRVLASGIFAFSLLLYIPVVIYVPALAFNQVTGMPLYLLATVICAICIVYTSLGGLKAVVWSDALQSIFTFAAMIAVIILGCASIGGISKMIEINREGERLEIFNFDPDPYKMYTFWTVTFGLLPIQTNFCATHPAAIQRYISLPTFRQARIVTIAMFVGIVLFKTFSTWMGLIIYAKYHDCDPIMSDHIKKPGQLLPYFVMDVASEYPGLAGIFLSGVVSTGLSTMSAGLNTVAGTLYEDFVRPLLPRRLTDKQTNLMLKIIVVIIGAISVLLIYVVEKFGTIMQIVNNLQGITGGVLLFLFSFGIFIPWGNTKGVTAGAIAGLLTTCSLTIGTYIYSQSGEIKFGKKVTSIQNCPANSSIPLGLNSTSFGYPGVGTRTFFSDTVPAIYRVSFLYNSLIGMVVSFTVACAVSFATGCQDVSELEPELVIPQLRSFILKKKAPIELRQRYSPVPTSEKAASDLQKDTQNIPQC</sequence>
<comment type="similarity">
    <text evidence="2 11">Belongs to the sodium:solute symporter (SSF) (TC 2.A.21) family.</text>
</comment>
<organism evidence="14 15">
    <name type="scientific">Nezara viridula</name>
    <name type="common">Southern green stink bug</name>
    <name type="synonym">Cimex viridulus</name>
    <dbReference type="NCBI Taxonomy" id="85310"/>
    <lineage>
        <taxon>Eukaryota</taxon>
        <taxon>Metazoa</taxon>
        <taxon>Ecdysozoa</taxon>
        <taxon>Arthropoda</taxon>
        <taxon>Hexapoda</taxon>
        <taxon>Insecta</taxon>
        <taxon>Pterygota</taxon>
        <taxon>Neoptera</taxon>
        <taxon>Paraneoptera</taxon>
        <taxon>Hemiptera</taxon>
        <taxon>Heteroptera</taxon>
        <taxon>Panheteroptera</taxon>
        <taxon>Pentatomomorpha</taxon>
        <taxon>Pentatomoidea</taxon>
        <taxon>Pentatomidae</taxon>
        <taxon>Pentatominae</taxon>
        <taxon>Nezara</taxon>
    </lineage>
</organism>
<dbReference type="Pfam" id="PF00474">
    <property type="entry name" value="SSF"/>
    <property type="match status" value="1"/>
</dbReference>
<dbReference type="OrthoDB" id="6132759at2759"/>
<dbReference type="NCBIfam" id="TIGR00813">
    <property type="entry name" value="sss"/>
    <property type="match status" value="1"/>
</dbReference>
<feature type="transmembrane region" description="Helical" evidence="13">
    <location>
        <begin position="172"/>
        <end position="192"/>
    </location>
</feature>
<evidence type="ECO:0000313" key="14">
    <source>
        <dbReference type="EMBL" id="CAH1398745.1"/>
    </source>
</evidence>
<feature type="transmembrane region" description="Helical" evidence="13">
    <location>
        <begin position="453"/>
        <end position="475"/>
    </location>
</feature>